<dbReference type="AlphaFoldDB" id="A0A926DW65"/>
<organism evidence="2 3">
    <name type="scientific">Bianquea renquensis</name>
    <dbReference type="NCBI Taxonomy" id="2763661"/>
    <lineage>
        <taxon>Bacteria</taxon>
        <taxon>Bacillati</taxon>
        <taxon>Bacillota</taxon>
        <taxon>Clostridia</taxon>
        <taxon>Eubacteriales</taxon>
        <taxon>Bianqueaceae</taxon>
        <taxon>Bianquea</taxon>
    </lineage>
</organism>
<comment type="similarity">
    <text evidence="1">Belongs to the MecA family.</text>
</comment>
<dbReference type="PANTHER" id="PTHR39161:SF1">
    <property type="entry name" value="ADAPTER PROTEIN MECA 1"/>
    <property type="match status" value="1"/>
</dbReference>
<sequence length="222" mass="24976">MKAERINKNQIRFTLNKADLQERQLKVTELAYGSDKTKALFDDMMHTALTEFGFDFSEKPLMIEAIPISEESLMITVTKVSGQNDLAALFGLPETASAPKPKTMSAPFTPSSEFDPADQTKGSEQHFIYRFTDFSLLCRAAALVPDSMQLKNQLYKDEAKGIYYLAVRFTKTSGKTRFVLTMLGEYATDICDADLMSSYLTEHCRLLIKTRALQKLSAVEHS</sequence>
<proteinExistence type="inferred from homology"/>
<dbReference type="InterPro" id="IPR038471">
    <property type="entry name" value="MecA_C_sf"/>
</dbReference>
<dbReference type="Pfam" id="PF05389">
    <property type="entry name" value="MecA"/>
    <property type="match status" value="1"/>
</dbReference>
<evidence type="ECO:0000256" key="1">
    <source>
        <dbReference type="ARBA" id="ARBA00005397"/>
    </source>
</evidence>
<comment type="caution">
    <text evidence="2">The sequence shown here is derived from an EMBL/GenBank/DDBJ whole genome shotgun (WGS) entry which is preliminary data.</text>
</comment>
<gene>
    <name evidence="2" type="ORF">H8730_12535</name>
</gene>
<reference evidence="2" key="1">
    <citation type="submission" date="2020-08" db="EMBL/GenBank/DDBJ databases">
        <title>Genome public.</title>
        <authorList>
            <person name="Liu C."/>
            <person name="Sun Q."/>
        </authorList>
    </citation>
    <scope>NUCLEOTIDE SEQUENCE</scope>
    <source>
        <strain evidence="2">NSJ-32</strain>
    </source>
</reference>
<dbReference type="Proteomes" id="UP000657006">
    <property type="component" value="Unassembled WGS sequence"/>
</dbReference>
<accession>A0A926DW65</accession>
<dbReference type="PANTHER" id="PTHR39161">
    <property type="entry name" value="ADAPTER PROTEIN MECA"/>
    <property type="match status" value="1"/>
</dbReference>
<keyword evidence="3" id="KW-1185">Reference proteome</keyword>
<dbReference type="RefSeq" id="WP_177714032.1">
    <property type="nucleotide sequence ID" value="NZ_JACRSQ010000020.1"/>
</dbReference>
<evidence type="ECO:0000313" key="2">
    <source>
        <dbReference type="EMBL" id="MBC8544365.1"/>
    </source>
</evidence>
<protein>
    <submittedName>
        <fullName evidence="2">Adaptor protein MecA</fullName>
    </submittedName>
</protein>
<evidence type="ECO:0000313" key="3">
    <source>
        <dbReference type="Proteomes" id="UP000657006"/>
    </source>
</evidence>
<dbReference type="EMBL" id="JACRSQ010000020">
    <property type="protein sequence ID" value="MBC8544365.1"/>
    <property type="molecule type" value="Genomic_DNA"/>
</dbReference>
<name>A0A926DW65_9FIRM</name>
<dbReference type="InterPro" id="IPR008681">
    <property type="entry name" value="Neg-reg_MecA"/>
</dbReference>
<dbReference type="Gene3D" id="3.30.70.1950">
    <property type="match status" value="1"/>
</dbReference>